<name>A0A1V4SUM2_9CLOT</name>
<dbReference type="EMBL" id="LTAY01000043">
    <property type="protein sequence ID" value="OPX47592.1"/>
    <property type="molecule type" value="Genomic_DNA"/>
</dbReference>
<evidence type="ECO:0000313" key="2">
    <source>
        <dbReference type="Proteomes" id="UP000191448"/>
    </source>
</evidence>
<dbReference type="Proteomes" id="UP000191448">
    <property type="component" value="Unassembled WGS sequence"/>
</dbReference>
<dbReference type="AlphaFoldDB" id="A0A1V4SUM2"/>
<evidence type="ECO:0000313" key="1">
    <source>
        <dbReference type="EMBL" id="OPX47592.1"/>
    </source>
</evidence>
<accession>A0A1V4SUM2</accession>
<reference evidence="1 2" key="1">
    <citation type="submission" date="2016-02" db="EMBL/GenBank/DDBJ databases">
        <title>Genome sequence of Clostridium thermobutyricum DSM 4928.</title>
        <authorList>
            <person name="Poehlein A."/>
            <person name="Daniel R."/>
        </authorList>
    </citation>
    <scope>NUCLEOTIDE SEQUENCE [LARGE SCALE GENOMIC DNA]</scope>
    <source>
        <strain evidence="1 2">DSM 4928</strain>
    </source>
</reference>
<organism evidence="1 2">
    <name type="scientific">Clostridium thermobutyricum DSM 4928</name>
    <dbReference type="NCBI Taxonomy" id="1121339"/>
    <lineage>
        <taxon>Bacteria</taxon>
        <taxon>Bacillati</taxon>
        <taxon>Bacillota</taxon>
        <taxon>Clostridia</taxon>
        <taxon>Eubacteriales</taxon>
        <taxon>Clostridiaceae</taxon>
        <taxon>Clostridium</taxon>
    </lineage>
</organism>
<proteinExistence type="predicted"/>
<gene>
    <name evidence="1" type="ORF">CLTHE_17570</name>
</gene>
<protein>
    <submittedName>
        <fullName evidence="1">Uncharacterized protein</fullName>
    </submittedName>
</protein>
<comment type="caution">
    <text evidence="1">The sequence shown here is derived from an EMBL/GenBank/DDBJ whole genome shotgun (WGS) entry which is preliminary data.</text>
</comment>
<sequence>MNEQNIYLKNLIENIKKNDEDSLRKVINLFET</sequence>